<evidence type="ECO:0000256" key="2">
    <source>
        <dbReference type="ARBA" id="ARBA00010532"/>
    </source>
</evidence>
<dbReference type="GO" id="GO:0016020">
    <property type="term" value="C:membrane"/>
    <property type="evidence" value="ECO:0007669"/>
    <property type="project" value="UniProtKB-SubCell"/>
</dbReference>
<feature type="transmembrane region" description="Helical" evidence="7">
    <location>
        <begin position="973"/>
        <end position="996"/>
    </location>
</feature>
<dbReference type="PANTHER" id="PTHR11923">
    <property type="entry name" value="SCAVENGER RECEPTOR CLASS B TYPE-1 SR-B1"/>
    <property type="match status" value="1"/>
</dbReference>
<gene>
    <name evidence="8" type="primary">Contig3221.g145</name>
    <name evidence="8" type="ORF">STYLEM_8018</name>
</gene>
<organism evidence="8 9">
    <name type="scientific">Stylonychia lemnae</name>
    <name type="common">Ciliate</name>
    <dbReference type="NCBI Taxonomy" id="5949"/>
    <lineage>
        <taxon>Eukaryota</taxon>
        <taxon>Sar</taxon>
        <taxon>Alveolata</taxon>
        <taxon>Ciliophora</taxon>
        <taxon>Intramacronucleata</taxon>
        <taxon>Spirotrichea</taxon>
        <taxon>Stichotrichia</taxon>
        <taxon>Sporadotrichida</taxon>
        <taxon>Oxytrichidae</taxon>
        <taxon>Stylonychinae</taxon>
        <taxon>Stylonychia</taxon>
    </lineage>
</organism>
<evidence type="ECO:0000256" key="1">
    <source>
        <dbReference type="ARBA" id="ARBA00004370"/>
    </source>
</evidence>
<keyword evidence="9" id="KW-1185">Reference proteome</keyword>
<evidence type="ECO:0000313" key="9">
    <source>
        <dbReference type="Proteomes" id="UP000039865"/>
    </source>
</evidence>
<keyword evidence="4 7" id="KW-1133">Transmembrane helix</keyword>
<accession>A0A078ADR1</accession>
<keyword evidence="5 7" id="KW-0472">Membrane</keyword>
<evidence type="ECO:0000313" key="8">
    <source>
        <dbReference type="EMBL" id="CDW79033.1"/>
    </source>
</evidence>
<evidence type="ECO:0000256" key="3">
    <source>
        <dbReference type="ARBA" id="ARBA00022692"/>
    </source>
</evidence>
<evidence type="ECO:0000256" key="4">
    <source>
        <dbReference type="ARBA" id="ARBA00022989"/>
    </source>
</evidence>
<dbReference type="GO" id="GO:0005044">
    <property type="term" value="F:scavenger receptor activity"/>
    <property type="evidence" value="ECO:0007669"/>
    <property type="project" value="TreeGrafter"/>
</dbReference>
<comment type="similarity">
    <text evidence="2">Belongs to the CD36 family.</text>
</comment>
<proteinExistence type="inferred from homology"/>
<keyword evidence="6" id="KW-0325">Glycoprotein</keyword>
<dbReference type="Proteomes" id="UP000039865">
    <property type="component" value="Unassembled WGS sequence"/>
</dbReference>
<name>A0A078ADR1_STYLE</name>
<dbReference type="EMBL" id="CCKQ01007629">
    <property type="protein sequence ID" value="CDW79033.1"/>
    <property type="molecule type" value="Genomic_DNA"/>
</dbReference>
<evidence type="ECO:0000256" key="6">
    <source>
        <dbReference type="ARBA" id="ARBA00023180"/>
    </source>
</evidence>
<dbReference type="InParanoid" id="A0A078ADR1"/>
<dbReference type="InterPro" id="IPR002159">
    <property type="entry name" value="CD36_fam"/>
</dbReference>
<dbReference type="PANTHER" id="PTHR11923:SF51">
    <property type="entry name" value="LYSOSOME MEMBRANE PROTEIN 2"/>
    <property type="match status" value="1"/>
</dbReference>
<dbReference type="OMA" id="QIFEICS"/>
<evidence type="ECO:0000256" key="5">
    <source>
        <dbReference type="ARBA" id="ARBA00023136"/>
    </source>
</evidence>
<dbReference type="AlphaFoldDB" id="A0A078ADR1"/>
<keyword evidence="3 7" id="KW-0812">Transmembrane</keyword>
<evidence type="ECO:0000256" key="7">
    <source>
        <dbReference type="SAM" id="Phobius"/>
    </source>
</evidence>
<evidence type="ECO:0008006" key="10">
    <source>
        <dbReference type="Google" id="ProtNLM"/>
    </source>
</evidence>
<dbReference type="GO" id="GO:0005737">
    <property type="term" value="C:cytoplasm"/>
    <property type="evidence" value="ECO:0007669"/>
    <property type="project" value="TreeGrafter"/>
</dbReference>
<comment type="subcellular location">
    <subcellularLocation>
        <location evidence="1">Membrane</location>
    </subcellularLocation>
</comment>
<protein>
    <recommendedName>
        <fullName evidence="10">Cd36 family protein</fullName>
    </recommendedName>
</protein>
<sequence>MIIKANIDDTLSNQIVVKDYQYTRWGQIPGDLNYEQTKTVQFYASADPQPVIQSFQYQQAPGSQPSSLNFKKQDPLEFKMTRDYSNVDYIPQQGTVAVNELYKTQYQGDPSVMSKNSYSQLNVGGLSLWYQLKNKQDFYQIFQALSKIRQTYVDSLAFKLYAYHGYHYYFNDEDMVINNFLKAFDPAVAKKIYNDPVLGMNTVTKLYYWFQACSSTTNVDALRAYYAIIANFQARGIDLSGQMDKLVGPRSPLKMIYTQILTTAKIAFQMYNDIDNEALFQIQWSSMGVVSNDDIKLSPSTPHVNSFKDLDPSNIESSAEFSYYCQSILKKDVTALNQTQTISLFSLIPTYGNLMNPANIKTFLEKYDQGEYDTIQKIFQVTDDAQIDALYQYFNWIVGKFLTLSYIGGDYESNTFARLMLKTMTSSYNILQQQVPFELASRYLTGYIEKNALTCLSFAAIAAPTDVARQTALCKNINFQRLEDVKFFLKPTFFLNPDDITAFKTKTTMTDDEYNLFYGPDKNSFQTAYLSQLTKISSDYKCKLSTTNCTGDEIAQLQMGSSGITLFVTDDYKNNQYFKNPSKSISSSWQMTPKPVEYYYYISEVMKVEEPLPSGSVAIIVSNVTGITSEDAATTFVVNVTNNRNISDYQENLKITNVKNFLLCLRYMVQEYLTGGLLTQKTIAQWTSGFTEDFYNIVMDGNFFQGTDKDLESTITPILNENNREVTNAELRVDTGALKQNRIARIRQLNEKPYLNIKKSLFNGTGPVDVQINPWNSQIILDDATNGMQFKPEINEGSLNVFDNRIQRNMICDYSEDSNYGSGDNVIQGKKYVQNVFGNSKLKYSESPDNTIDLGPAFNLPIVASLIGGKDVSAENLSKVTLDGNSFQSSESGSQDYYYLIEPFSGFLLQKETSMTVYLNLDTDITYPFPDLDKIGKQLIPLYDVKETLKIDASKFNGDFGFVQTGNHSRHGILISFIVLCSVFFLLGLVSTVVFCCKKDQIKQGSVLQTNQDRLVSEMTNGQDSDKKYNKLLS</sequence>
<reference evidence="8 9" key="1">
    <citation type="submission" date="2014-06" db="EMBL/GenBank/DDBJ databases">
        <authorList>
            <person name="Swart Estienne"/>
        </authorList>
    </citation>
    <scope>NUCLEOTIDE SEQUENCE [LARGE SCALE GENOMIC DNA]</scope>
    <source>
        <strain evidence="8 9">130c</strain>
    </source>
</reference>